<accession>A0A4V3P4E4</accession>
<organism evidence="1 2">
    <name type="scientific">Flavivirga rizhaonensis</name>
    <dbReference type="NCBI Taxonomy" id="2559571"/>
    <lineage>
        <taxon>Bacteria</taxon>
        <taxon>Pseudomonadati</taxon>
        <taxon>Bacteroidota</taxon>
        <taxon>Flavobacteriia</taxon>
        <taxon>Flavobacteriales</taxon>
        <taxon>Flavobacteriaceae</taxon>
        <taxon>Flavivirga</taxon>
    </lineage>
</organism>
<reference evidence="1 2" key="1">
    <citation type="submission" date="2019-04" db="EMBL/GenBank/DDBJ databases">
        <authorList>
            <person name="Liu A."/>
        </authorList>
    </citation>
    <scope>NUCLEOTIDE SEQUENCE [LARGE SCALE GENOMIC DNA]</scope>
    <source>
        <strain evidence="1 2">RZ03</strain>
    </source>
</reference>
<sequence length="189" mass="22046">MRILLFIILTSIITLTSCNGRERKYKTNAEVLKENKLLEFFTEEIKFVPETYTEIKTDTILSNGFKIKMSYHSLENDFVLESRKLKNDSIAKIHHKNFEAQLLVSKDNVIINKSLISKRLFYEFENSSFWASAVMQFIWVDQEASNKNTLCLNTSFCVPNTDKCKDFTLKIDEFGTIQIEEINIFSNTI</sequence>
<comment type="caution">
    <text evidence="1">The sequence shown here is derived from an EMBL/GenBank/DDBJ whole genome shotgun (WGS) entry which is preliminary data.</text>
</comment>
<evidence type="ECO:0000313" key="2">
    <source>
        <dbReference type="Proteomes" id="UP000307602"/>
    </source>
</evidence>
<dbReference type="Proteomes" id="UP000307602">
    <property type="component" value="Unassembled WGS sequence"/>
</dbReference>
<dbReference type="OrthoDB" id="1441026at2"/>
<protein>
    <submittedName>
        <fullName evidence="1">Uncharacterized protein</fullName>
    </submittedName>
</protein>
<dbReference type="PROSITE" id="PS51257">
    <property type="entry name" value="PROKAR_LIPOPROTEIN"/>
    <property type="match status" value="1"/>
</dbReference>
<keyword evidence="2" id="KW-1185">Reference proteome</keyword>
<name>A0A4V3P4E4_9FLAO</name>
<proteinExistence type="predicted"/>
<dbReference type="RefSeq" id="WP_135878366.1">
    <property type="nucleotide sequence ID" value="NZ_SRSO01000027.1"/>
</dbReference>
<evidence type="ECO:0000313" key="1">
    <source>
        <dbReference type="EMBL" id="TGV01134.1"/>
    </source>
</evidence>
<dbReference type="AlphaFoldDB" id="A0A4V3P4E4"/>
<dbReference type="Gene3D" id="2.40.128.510">
    <property type="entry name" value="Protein of unknown function DUF4738"/>
    <property type="match status" value="1"/>
</dbReference>
<gene>
    <name evidence="1" type="ORF">EM932_16800</name>
</gene>
<dbReference type="EMBL" id="SRSO01000027">
    <property type="protein sequence ID" value="TGV01134.1"/>
    <property type="molecule type" value="Genomic_DNA"/>
</dbReference>